<feature type="region of interest" description="Disordered" evidence="1">
    <location>
        <begin position="1"/>
        <end position="34"/>
    </location>
</feature>
<dbReference type="RefSeq" id="WP_189094646.1">
    <property type="nucleotide sequence ID" value="NZ_BMMH01000035.1"/>
</dbReference>
<evidence type="ECO:0000256" key="1">
    <source>
        <dbReference type="SAM" id="MobiDB-lite"/>
    </source>
</evidence>
<evidence type="ECO:0000313" key="2">
    <source>
        <dbReference type="EMBL" id="GGL43971.1"/>
    </source>
</evidence>
<dbReference type="AlphaFoldDB" id="A0A917RZC1"/>
<feature type="compositionally biased region" description="Acidic residues" evidence="1">
    <location>
        <begin position="11"/>
        <end position="22"/>
    </location>
</feature>
<dbReference type="Proteomes" id="UP000638263">
    <property type="component" value="Unassembled WGS sequence"/>
</dbReference>
<reference evidence="2" key="2">
    <citation type="submission" date="2020-09" db="EMBL/GenBank/DDBJ databases">
        <authorList>
            <person name="Sun Q."/>
            <person name="Zhou Y."/>
        </authorList>
    </citation>
    <scope>NUCLEOTIDE SEQUENCE</scope>
    <source>
        <strain evidence="2">CGMCC 4.3508</strain>
    </source>
</reference>
<reference evidence="2" key="1">
    <citation type="journal article" date="2014" name="Int. J. Syst. Evol. Microbiol.">
        <title>Complete genome sequence of Corynebacterium casei LMG S-19264T (=DSM 44701T), isolated from a smear-ripened cheese.</title>
        <authorList>
            <consortium name="US DOE Joint Genome Institute (JGI-PGF)"/>
            <person name="Walter F."/>
            <person name="Albersmeier A."/>
            <person name="Kalinowski J."/>
            <person name="Ruckert C."/>
        </authorList>
    </citation>
    <scope>NUCLEOTIDE SEQUENCE</scope>
    <source>
        <strain evidence="2">CGMCC 4.3508</strain>
    </source>
</reference>
<gene>
    <name evidence="2" type="ORF">GCM10011588_68400</name>
</gene>
<organism evidence="2 3">
    <name type="scientific">Nocardia jinanensis</name>
    <dbReference type="NCBI Taxonomy" id="382504"/>
    <lineage>
        <taxon>Bacteria</taxon>
        <taxon>Bacillati</taxon>
        <taxon>Actinomycetota</taxon>
        <taxon>Actinomycetes</taxon>
        <taxon>Mycobacteriales</taxon>
        <taxon>Nocardiaceae</taxon>
        <taxon>Nocardia</taxon>
    </lineage>
</organism>
<comment type="caution">
    <text evidence="2">The sequence shown here is derived from an EMBL/GenBank/DDBJ whole genome shotgun (WGS) entry which is preliminary data.</text>
</comment>
<protein>
    <submittedName>
        <fullName evidence="2">Uncharacterized protein</fullName>
    </submittedName>
</protein>
<evidence type="ECO:0000313" key="3">
    <source>
        <dbReference type="Proteomes" id="UP000638263"/>
    </source>
</evidence>
<keyword evidence="3" id="KW-1185">Reference proteome</keyword>
<accession>A0A917RZC1</accession>
<proteinExistence type="predicted"/>
<sequence length="214" mass="23379">METNAGAAPDEPVEPDPDDESEQPPNPARHYSTGRLTAAQARVLSRWRRQLTVMDPRWPTRDHRPPASSSDCLAAAVTDLLDRAEPTHLELIRYGDRIRKAMTATRGRGAPAVSVVSFYLPAGYAARLDAMLADAQEHHRDLLDAAREGVLTEPGLPSKAYKLPAGTVARLAIDRWARRSPTAVIADAVAYGGYHHTQVHRARADMGIADTHPT</sequence>
<dbReference type="EMBL" id="BMMH01000035">
    <property type="protein sequence ID" value="GGL43971.1"/>
    <property type="molecule type" value="Genomic_DNA"/>
</dbReference>
<name>A0A917RZC1_9NOCA</name>